<evidence type="ECO:0000256" key="4">
    <source>
        <dbReference type="ARBA" id="ARBA00022519"/>
    </source>
</evidence>
<dbReference type="AlphaFoldDB" id="A0A438AFE3"/>
<comment type="caution">
    <text evidence="11">The sequence shown here is derived from an EMBL/GenBank/DDBJ whole genome shotgun (WGS) entry which is preliminary data.</text>
</comment>
<evidence type="ECO:0000256" key="8">
    <source>
        <dbReference type="ARBA" id="ARBA00038436"/>
    </source>
</evidence>
<keyword evidence="3" id="KW-1003">Cell membrane</keyword>
<evidence type="ECO:0000256" key="7">
    <source>
        <dbReference type="ARBA" id="ARBA00023136"/>
    </source>
</evidence>
<feature type="transmembrane region" description="Helical" evidence="9">
    <location>
        <begin position="21"/>
        <end position="42"/>
    </location>
</feature>
<comment type="subunit">
    <text evidence="9">The complex comprises the extracytoplasmic solute receptor protein and the two transmembrane proteins.</text>
</comment>
<feature type="domain" description="Tripartite ATP-independent periplasmic transporters DctQ component" evidence="10">
    <location>
        <begin position="30"/>
        <end position="167"/>
    </location>
</feature>
<dbReference type="PANTHER" id="PTHR35011">
    <property type="entry name" value="2,3-DIKETO-L-GULONATE TRAP TRANSPORTER SMALL PERMEASE PROTEIN YIAM"/>
    <property type="match status" value="1"/>
</dbReference>
<comment type="similarity">
    <text evidence="8 9">Belongs to the TRAP transporter small permease family.</text>
</comment>
<evidence type="ECO:0000256" key="9">
    <source>
        <dbReference type="RuleBase" id="RU369079"/>
    </source>
</evidence>
<dbReference type="InterPro" id="IPR055348">
    <property type="entry name" value="DctQ"/>
</dbReference>
<dbReference type="GO" id="GO:0005886">
    <property type="term" value="C:plasma membrane"/>
    <property type="evidence" value="ECO:0007669"/>
    <property type="project" value="UniProtKB-SubCell"/>
</dbReference>
<feature type="transmembrane region" description="Helical" evidence="9">
    <location>
        <begin position="54"/>
        <end position="74"/>
    </location>
</feature>
<feature type="transmembrane region" description="Helical" evidence="9">
    <location>
        <begin position="141"/>
        <end position="161"/>
    </location>
</feature>
<evidence type="ECO:0000256" key="5">
    <source>
        <dbReference type="ARBA" id="ARBA00022692"/>
    </source>
</evidence>
<dbReference type="Proteomes" id="UP000285908">
    <property type="component" value="Unassembled WGS sequence"/>
</dbReference>
<comment type="subcellular location">
    <subcellularLocation>
        <location evidence="1 9">Cell inner membrane</location>
        <topology evidence="1 9">Multi-pass membrane protein</topology>
    </subcellularLocation>
</comment>
<keyword evidence="6 9" id="KW-1133">Transmembrane helix</keyword>
<evidence type="ECO:0000256" key="6">
    <source>
        <dbReference type="ARBA" id="ARBA00022989"/>
    </source>
</evidence>
<accession>A0A438AFE3</accession>
<keyword evidence="2 9" id="KW-0813">Transport</keyword>
<dbReference type="RefSeq" id="WP_127907026.1">
    <property type="nucleotide sequence ID" value="NZ_RQXX01000004.1"/>
</dbReference>
<dbReference type="OrthoDB" id="4964541at2"/>
<gene>
    <name evidence="11" type="ORF">EKE94_12825</name>
</gene>
<dbReference type="InterPro" id="IPR007387">
    <property type="entry name" value="TRAP_DctQ"/>
</dbReference>
<keyword evidence="12" id="KW-1185">Reference proteome</keyword>
<dbReference type="GO" id="GO:0022857">
    <property type="term" value="F:transmembrane transporter activity"/>
    <property type="evidence" value="ECO:0007669"/>
    <property type="project" value="UniProtKB-UniRule"/>
</dbReference>
<evidence type="ECO:0000259" key="10">
    <source>
        <dbReference type="Pfam" id="PF04290"/>
    </source>
</evidence>
<name>A0A438AFE3_9RHOB</name>
<feature type="transmembrane region" description="Helical" evidence="9">
    <location>
        <begin position="95"/>
        <end position="115"/>
    </location>
</feature>
<evidence type="ECO:0000313" key="12">
    <source>
        <dbReference type="Proteomes" id="UP000285908"/>
    </source>
</evidence>
<evidence type="ECO:0000256" key="2">
    <source>
        <dbReference type="ARBA" id="ARBA00022448"/>
    </source>
</evidence>
<sequence length="185" mass="20056">MSSIATFLDRISFAVDRVLRLLAQIGVVMMVAFIALQVVARYGFSAPPAWTEEAARYAMVWVGLLGAAVSYRIGFDPRLVHLPATMPRPVLAGAALLRGAAVVVFLGPILFYSFYGPGMDPGRSFLARNIYTSAETFDMPMIFVAVTVPIFIIAIFLHGLAHCARGLAGLQAETKKRDPNAQDHA</sequence>
<keyword evidence="7 9" id="KW-0472">Membrane</keyword>
<evidence type="ECO:0000256" key="3">
    <source>
        <dbReference type="ARBA" id="ARBA00022475"/>
    </source>
</evidence>
<keyword evidence="4 9" id="KW-0997">Cell inner membrane</keyword>
<organism evidence="11 12">
    <name type="scientific">Mesobaculum littorinae</name>
    <dbReference type="NCBI Taxonomy" id="2486419"/>
    <lineage>
        <taxon>Bacteria</taxon>
        <taxon>Pseudomonadati</taxon>
        <taxon>Pseudomonadota</taxon>
        <taxon>Alphaproteobacteria</taxon>
        <taxon>Rhodobacterales</taxon>
        <taxon>Roseobacteraceae</taxon>
        <taxon>Mesobaculum</taxon>
    </lineage>
</organism>
<proteinExistence type="inferred from homology"/>
<keyword evidence="5 9" id="KW-0812">Transmembrane</keyword>
<evidence type="ECO:0000313" key="11">
    <source>
        <dbReference type="EMBL" id="RVV97431.1"/>
    </source>
</evidence>
<dbReference type="Pfam" id="PF04290">
    <property type="entry name" value="DctQ"/>
    <property type="match status" value="1"/>
</dbReference>
<comment type="function">
    <text evidence="9">Part of the tripartite ATP-independent periplasmic (TRAP) transport system.</text>
</comment>
<dbReference type="EMBL" id="RQXX01000004">
    <property type="protein sequence ID" value="RVV97431.1"/>
    <property type="molecule type" value="Genomic_DNA"/>
</dbReference>
<reference evidence="11 12" key="1">
    <citation type="submission" date="2018-11" db="EMBL/GenBank/DDBJ databases">
        <title>Mesobaculum littorinae gen. nov., sp. nov., isolated from Littorina scabra that represents a novel genus of the order Rhodobacteraceae.</title>
        <authorList>
            <person name="Li F."/>
        </authorList>
    </citation>
    <scope>NUCLEOTIDE SEQUENCE [LARGE SCALE GENOMIC DNA]</scope>
    <source>
        <strain evidence="11 12">M0103</strain>
    </source>
</reference>
<evidence type="ECO:0000256" key="1">
    <source>
        <dbReference type="ARBA" id="ARBA00004429"/>
    </source>
</evidence>
<protein>
    <recommendedName>
        <fullName evidence="9">TRAP transporter small permease protein</fullName>
    </recommendedName>
</protein>